<feature type="coiled-coil region" evidence="1">
    <location>
        <begin position="256"/>
        <end position="290"/>
    </location>
</feature>
<dbReference type="VEuPathDB" id="VectorBase:GAUT025795"/>
<evidence type="ECO:0000313" key="4">
    <source>
        <dbReference type="Proteomes" id="UP000078200"/>
    </source>
</evidence>
<keyword evidence="4" id="KW-1185">Reference proteome</keyword>
<proteinExistence type="predicted"/>
<reference evidence="3" key="1">
    <citation type="submission" date="2020-05" db="UniProtKB">
        <authorList>
            <consortium name="EnsemblMetazoa"/>
        </authorList>
    </citation>
    <scope>IDENTIFICATION</scope>
    <source>
        <strain evidence="3">TTRI</strain>
    </source>
</reference>
<protein>
    <submittedName>
        <fullName evidence="3">Uncharacterized protein</fullName>
    </submittedName>
</protein>
<feature type="coiled-coil region" evidence="1">
    <location>
        <begin position="184"/>
        <end position="226"/>
    </location>
</feature>
<evidence type="ECO:0000256" key="2">
    <source>
        <dbReference type="SAM" id="MobiDB-lite"/>
    </source>
</evidence>
<name>A0A1A9V4N5_GLOAU</name>
<keyword evidence="1" id="KW-0175">Coiled coil</keyword>
<dbReference type="STRING" id="7395.A0A1A9V4N5"/>
<evidence type="ECO:0000313" key="3">
    <source>
        <dbReference type="EnsemblMetazoa" id="GAUT025795-PA"/>
    </source>
</evidence>
<dbReference type="Proteomes" id="UP000078200">
    <property type="component" value="Unassembled WGS sequence"/>
</dbReference>
<dbReference type="EnsemblMetazoa" id="GAUT025795-RA">
    <property type="protein sequence ID" value="GAUT025795-PA"/>
    <property type="gene ID" value="GAUT025795"/>
</dbReference>
<sequence length="296" mass="33698">MELKKDPKFQNNHQILHIHKRNYNSNLNTNIPIKIAINDIINTNTDIKTGIRTTITQTYPIETILPPSLETTPSLHIIISNIINSLKAATTHSTETATIRTRESRTVALKNIKCYEIIKIVIPMGTIMFSLAFLKTIYSRYLLGREQLDHLGGTENTATAGDQRSEEKAENGTSISNAVVMQFMQQMQRQTQQVQQQVQQHIQSGQQEIESKIDGRTEKIEKIQENQGILQTHINEVYRQFESKVNVLEGRVGNALDQLDVRMNSQEKDADALRSEIKALKKEMAKLQTNDITTYL</sequence>
<organism evidence="3 4">
    <name type="scientific">Glossina austeni</name>
    <name type="common">Savannah tsetse fly</name>
    <dbReference type="NCBI Taxonomy" id="7395"/>
    <lineage>
        <taxon>Eukaryota</taxon>
        <taxon>Metazoa</taxon>
        <taxon>Ecdysozoa</taxon>
        <taxon>Arthropoda</taxon>
        <taxon>Hexapoda</taxon>
        <taxon>Insecta</taxon>
        <taxon>Pterygota</taxon>
        <taxon>Neoptera</taxon>
        <taxon>Endopterygota</taxon>
        <taxon>Diptera</taxon>
        <taxon>Brachycera</taxon>
        <taxon>Muscomorpha</taxon>
        <taxon>Hippoboscoidea</taxon>
        <taxon>Glossinidae</taxon>
        <taxon>Glossina</taxon>
    </lineage>
</organism>
<accession>A0A1A9V4N5</accession>
<evidence type="ECO:0000256" key="1">
    <source>
        <dbReference type="SAM" id="Coils"/>
    </source>
</evidence>
<dbReference type="AlphaFoldDB" id="A0A1A9V4N5"/>
<feature type="region of interest" description="Disordered" evidence="2">
    <location>
        <begin position="152"/>
        <end position="172"/>
    </location>
</feature>